<dbReference type="GO" id="GO:0004867">
    <property type="term" value="F:serine-type endopeptidase inhibitor activity"/>
    <property type="evidence" value="ECO:0007669"/>
    <property type="project" value="UniProtKB-KW"/>
</dbReference>
<sequence length="399" mass="45795">MTDHLLRMLFCLTFFSFFAPAFQETVNATITDLSYKNMDFAVNLYRKISTYHDQNIFFSPLSISTSLAALLLAADGVTHEEILKGLNLDQLHRANQPEIIPHLFQLLCENITQNGSVKLDQDMAMFVSDELNMEKTFEEQMGKYFEAEIKTVNFSNTGESVAYINDYIKGKTKDRIQDMISSLDPETQLMLINTIFFRGDWKNPFDPDLTRTEAFYIDNYNMVNVQMMYKEARFFMGHDSSLGAKVLKLPYDHGVSMLILLPNKGVDYTAIDDEISADRFQGWLQSLVEKKVEVHLPKFKMEESYELHKLLSEMNMFTNNANLTKLHKDKDLKVSEVLHRAVIDMDETGTTAAAATTVGITPYSLPPSFIANRPFFFFIYHEDTNALLFMGRLIDPTKN</sequence>
<proteinExistence type="inferred from homology"/>
<dbReference type="GO" id="GO:0030195">
    <property type="term" value="P:negative regulation of blood coagulation"/>
    <property type="evidence" value="ECO:0007669"/>
    <property type="project" value="UniProtKB-ARBA"/>
</dbReference>
<feature type="chain" id="PRO_5043788304" description="Serpin domain-containing protein" evidence="4">
    <location>
        <begin position="24"/>
        <end position="399"/>
    </location>
</feature>
<dbReference type="GO" id="GO:0045861">
    <property type="term" value="P:negative regulation of proteolysis"/>
    <property type="evidence" value="ECO:0007669"/>
    <property type="project" value="UniProtKB-ARBA"/>
</dbReference>
<dbReference type="SMART" id="SM00093">
    <property type="entry name" value="SERPIN"/>
    <property type="match status" value="1"/>
</dbReference>
<keyword evidence="7" id="KW-1185">Reference proteome</keyword>
<feature type="signal peptide" evidence="4">
    <location>
        <begin position="1"/>
        <end position="23"/>
    </location>
</feature>
<keyword evidence="1" id="KW-0646">Protease inhibitor</keyword>
<keyword evidence="4" id="KW-0732">Signal</keyword>
<dbReference type="InterPro" id="IPR023796">
    <property type="entry name" value="Serpin_dom"/>
</dbReference>
<dbReference type="Gene3D" id="3.30.497.10">
    <property type="entry name" value="Antithrombin, subunit I, domain 2"/>
    <property type="match status" value="1"/>
</dbReference>
<dbReference type="EMBL" id="JBBPFD010000012">
    <property type="protein sequence ID" value="KAK7904741.1"/>
    <property type="molecule type" value="Genomic_DNA"/>
</dbReference>
<keyword evidence="2" id="KW-0722">Serine protease inhibitor</keyword>
<dbReference type="Pfam" id="PF00079">
    <property type="entry name" value="Serpin"/>
    <property type="match status" value="1"/>
</dbReference>
<comment type="similarity">
    <text evidence="3">Belongs to the serpin family.</text>
</comment>
<evidence type="ECO:0000256" key="1">
    <source>
        <dbReference type="ARBA" id="ARBA00022690"/>
    </source>
</evidence>
<dbReference type="InterPro" id="IPR000215">
    <property type="entry name" value="Serpin_fam"/>
</dbReference>
<dbReference type="Gene3D" id="2.30.39.10">
    <property type="entry name" value="Alpha-1-antitrypsin, domain 1"/>
    <property type="match status" value="1"/>
</dbReference>
<dbReference type="GO" id="GO:0005615">
    <property type="term" value="C:extracellular space"/>
    <property type="evidence" value="ECO:0007669"/>
    <property type="project" value="InterPro"/>
</dbReference>
<dbReference type="CDD" id="cd02055">
    <property type="entry name" value="serpinA10_PZI"/>
    <property type="match status" value="1"/>
</dbReference>
<dbReference type="InterPro" id="IPR023795">
    <property type="entry name" value="Serpin_CS"/>
</dbReference>
<evidence type="ECO:0000259" key="5">
    <source>
        <dbReference type="SMART" id="SM00093"/>
    </source>
</evidence>
<dbReference type="FunFam" id="3.30.497.10:FF:000001">
    <property type="entry name" value="Serine protease inhibitor"/>
    <property type="match status" value="1"/>
</dbReference>
<reference evidence="7" key="1">
    <citation type="submission" date="2024-04" db="EMBL/GenBank/DDBJ databases">
        <title>Salinicola lusitanus LLJ914,a marine bacterium isolated from the Okinawa Trough.</title>
        <authorList>
            <person name="Li J."/>
        </authorList>
    </citation>
    <scope>NUCLEOTIDE SEQUENCE [LARGE SCALE GENOMIC DNA]</scope>
</reference>
<dbReference type="PROSITE" id="PS00284">
    <property type="entry name" value="SERPIN"/>
    <property type="match status" value="1"/>
</dbReference>
<dbReference type="InterPro" id="IPR036186">
    <property type="entry name" value="Serpin_sf"/>
</dbReference>
<dbReference type="AlphaFoldDB" id="A0AAW0NNF6"/>
<dbReference type="InterPro" id="IPR042178">
    <property type="entry name" value="Serpin_sf_1"/>
</dbReference>
<evidence type="ECO:0000313" key="7">
    <source>
        <dbReference type="Proteomes" id="UP001460270"/>
    </source>
</evidence>
<accession>A0AAW0NNF6</accession>
<dbReference type="GO" id="GO:0007596">
    <property type="term" value="P:blood coagulation"/>
    <property type="evidence" value="ECO:0007669"/>
    <property type="project" value="InterPro"/>
</dbReference>
<protein>
    <recommendedName>
        <fullName evidence="5">Serpin domain-containing protein</fullName>
    </recommendedName>
</protein>
<dbReference type="InterPro" id="IPR033835">
    <property type="entry name" value="PZI_serpin_dom"/>
</dbReference>
<dbReference type="SUPFAM" id="SSF56574">
    <property type="entry name" value="Serpins"/>
    <property type="match status" value="1"/>
</dbReference>
<organism evidence="6 7">
    <name type="scientific">Mugilogobius chulae</name>
    <name type="common">yellowstripe goby</name>
    <dbReference type="NCBI Taxonomy" id="88201"/>
    <lineage>
        <taxon>Eukaryota</taxon>
        <taxon>Metazoa</taxon>
        <taxon>Chordata</taxon>
        <taxon>Craniata</taxon>
        <taxon>Vertebrata</taxon>
        <taxon>Euteleostomi</taxon>
        <taxon>Actinopterygii</taxon>
        <taxon>Neopterygii</taxon>
        <taxon>Teleostei</taxon>
        <taxon>Neoteleostei</taxon>
        <taxon>Acanthomorphata</taxon>
        <taxon>Gobiaria</taxon>
        <taxon>Gobiiformes</taxon>
        <taxon>Gobioidei</taxon>
        <taxon>Gobiidae</taxon>
        <taxon>Gobionellinae</taxon>
        <taxon>Mugilogobius</taxon>
    </lineage>
</organism>
<gene>
    <name evidence="6" type="ORF">WMY93_017348</name>
</gene>
<evidence type="ECO:0000313" key="6">
    <source>
        <dbReference type="EMBL" id="KAK7904741.1"/>
    </source>
</evidence>
<feature type="domain" description="Serpin" evidence="5">
    <location>
        <begin position="42"/>
        <end position="396"/>
    </location>
</feature>
<evidence type="ECO:0000256" key="3">
    <source>
        <dbReference type="RuleBase" id="RU000411"/>
    </source>
</evidence>
<name>A0AAW0NNF6_9GOBI</name>
<evidence type="ECO:0000256" key="2">
    <source>
        <dbReference type="ARBA" id="ARBA00022900"/>
    </source>
</evidence>
<dbReference type="InterPro" id="IPR042185">
    <property type="entry name" value="Serpin_sf_2"/>
</dbReference>
<dbReference type="FunFam" id="2.30.39.10:FF:000035">
    <property type="entry name" value="Serine protease inhibitor (serpin) 16"/>
    <property type="match status" value="1"/>
</dbReference>
<evidence type="ECO:0000256" key="4">
    <source>
        <dbReference type="SAM" id="SignalP"/>
    </source>
</evidence>
<dbReference type="Proteomes" id="UP001460270">
    <property type="component" value="Unassembled WGS sequence"/>
</dbReference>
<dbReference type="PANTHER" id="PTHR11461">
    <property type="entry name" value="SERINE PROTEASE INHIBITOR, SERPIN"/>
    <property type="match status" value="1"/>
</dbReference>
<comment type="caution">
    <text evidence="6">The sequence shown here is derived from an EMBL/GenBank/DDBJ whole genome shotgun (WGS) entry which is preliminary data.</text>
</comment>
<dbReference type="PANTHER" id="PTHR11461:SF191">
    <property type="entry name" value="PROTEIN Z-DEPENDENT PROTEASE INHIBITOR"/>
    <property type="match status" value="1"/>
</dbReference>
<dbReference type="PRINTS" id="PR00780">
    <property type="entry name" value="LEUSERPINII"/>
</dbReference>